<reference evidence="1 2" key="1">
    <citation type="submission" date="2017-04" db="EMBL/GenBank/DDBJ databases">
        <title>Genome Announcement: Closed genomes of Ralstonia solanacearum strains K60, UW551, and UW700.</title>
        <authorList>
            <person name="Hayes M."/>
            <person name="Macintyre A.M."/>
            <person name="Allen C."/>
        </authorList>
    </citation>
    <scope>NUCLEOTIDE SEQUENCE [LARGE SCALE GENOMIC DNA]</scope>
    <source>
        <strain evidence="1 2">UW25</strain>
    </source>
</reference>
<accession>A0AAP7ZKM1</accession>
<gene>
    <name evidence="1" type="ORF">B7R77_03090</name>
</gene>
<protein>
    <submittedName>
        <fullName evidence="1">Uncharacterized protein</fullName>
    </submittedName>
</protein>
<organism evidence="1 2">
    <name type="scientific">Ralstonia solanacearum K60</name>
    <dbReference type="NCBI Taxonomy" id="1091042"/>
    <lineage>
        <taxon>Bacteria</taxon>
        <taxon>Pseudomonadati</taxon>
        <taxon>Pseudomonadota</taxon>
        <taxon>Betaproteobacteria</taxon>
        <taxon>Burkholderiales</taxon>
        <taxon>Burkholderiaceae</taxon>
        <taxon>Ralstonia</taxon>
        <taxon>Ralstonia solanacearum species complex</taxon>
    </lineage>
</organism>
<evidence type="ECO:0000313" key="1">
    <source>
        <dbReference type="EMBL" id="OYQ12340.1"/>
    </source>
</evidence>
<sequence>MTAATMSVTGRLVDGVVYEGLVHVDFEIRAVVVEDQLAAIEAVAAESTDLDVDKGVRDARTRVATLVEQLVFLGTIPREALTYAWLRNVLSPDDVDILFEKAEEAAKKRRALQKANATT</sequence>
<evidence type="ECO:0000313" key="2">
    <source>
        <dbReference type="Proteomes" id="UP000216164"/>
    </source>
</evidence>
<dbReference type="AlphaFoldDB" id="A0AAP7ZKM1"/>
<name>A0AAP7ZKM1_RALSL</name>
<dbReference type="EMBL" id="NCTK01000001">
    <property type="protein sequence ID" value="OYQ12340.1"/>
    <property type="molecule type" value="Genomic_DNA"/>
</dbReference>
<proteinExistence type="predicted"/>
<dbReference type="RefSeq" id="WP_003268764.1">
    <property type="nucleotide sequence ID" value="NZ_NCTK01000001.1"/>
</dbReference>
<dbReference type="Proteomes" id="UP000216164">
    <property type="component" value="Unassembled WGS sequence"/>
</dbReference>
<comment type="caution">
    <text evidence="1">The sequence shown here is derived from an EMBL/GenBank/DDBJ whole genome shotgun (WGS) entry which is preliminary data.</text>
</comment>